<reference evidence="1" key="1">
    <citation type="journal article" date="2020" name="Nature">
        <title>Giant virus diversity and host interactions through global metagenomics.</title>
        <authorList>
            <person name="Schulz F."/>
            <person name="Roux S."/>
            <person name="Paez-Espino D."/>
            <person name="Jungbluth S."/>
            <person name="Walsh D.A."/>
            <person name="Denef V.J."/>
            <person name="McMahon K.D."/>
            <person name="Konstantinidis K.T."/>
            <person name="Eloe-Fadrosh E.A."/>
            <person name="Kyrpides N.C."/>
            <person name="Woyke T."/>
        </authorList>
    </citation>
    <scope>NUCLEOTIDE SEQUENCE</scope>
    <source>
        <strain evidence="1">GVMAG-M-3300024302-11</strain>
    </source>
</reference>
<accession>A0A6C0IY53</accession>
<dbReference type="InterPro" id="IPR002052">
    <property type="entry name" value="DNA_methylase_N6_adenine_CS"/>
</dbReference>
<dbReference type="PANTHER" id="PTHR14741">
    <property type="entry name" value="S-ADENOSYLMETHIONINE-DEPENDENT METHYLTRANSFERASE RELATED"/>
    <property type="match status" value="1"/>
</dbReference>
<sequence>MNININVIKKIFPPDNCNNINKLKYDQEGLWSISRPNDADEISKKIKLFEKTGIIINTILDSTAGLGGNTISFASYFNKVISVEYDKERFKLLKSNIENYTYNNIVLHNFDFLQLLEQINEQIDVVFVDPPWGGPNYKFDDNLNIEISNTSLSDVCVLLDNYSFNENKIKIIVFKLPYNFNYIEMIDKCKTIVKLHQIIKEGNIIYLLIHLHI</sequence>
<proteinExistence type="predicted"/>
<dbReference type="InterPro" id="IPR019012">
    <property type="entry name" value="RNA_cap_Gua-N2-MeTrfase"/>
</dbReference>
<evidence type="ECO:0008006" key="2">
    <source>
        <dbReference type="Google" id="ProtNLM"/>
    </source>
</evidence>
<dbReference type="Pfam" id="PF09445">
    <property type="entry name" value="Methyltransf_15"/>
    <property type="match status" value="1"/>
</dbReference>
<dbReference type="CDD" id="cd02440">
    <property type="entry name" value="AdoMet_MTases"/>
    <property type="match status" value="1"/>
</dbReference>
<evidence type="ECO:0000313" key="1">
    <source>
        <dbReference type="EMBL" id="QHT96403.1"/>
    </source>
</evidence>
<protein>
    <recommendedName>
        <fullName evidence="2">Trimethylguanosine synthase</fullName>
    </recommendedName>
</protein>
<dbReference type="InterPro" id="IPR029063">
    <property type="entry name" value="SAM-dependent_MTases_sf"/>
</dbReference>
<dbReference type="AlphaFoldDB" id="A0A6C0IY53"/>
<dbReference type="SUPFAM" id="SSF53335">
    <property type="entry name" value="S-adenosyl-L-methionine-dependent methyltransferases"/>
    <property type="match status" value="1"/>
</dbReference>
<dbReference type="GO" id="GO:0003676">
    <property type="term" value="F:nucleic acid binding"/>
    <property type="evidence" value="ECO:0007669"/>
    <property type="project" value="InterPro"/>
</dbReference>
<organism evidence="1">
    <name type="scientific">viral metagenome</name>
    <dbReference type="NCBI Taxonomy" id="1070528"/>
    <lineage>
        <taxon>unclassified sequences</taxon>
        <taxon>metagenomes</taxon>
        <taxon>organismal metagenomes</taxon>
    </lineage>
</organism>
<dbReference type="PROSITE" id="PS00092">
    <property type="entry name" value="N6_MTASE"/>
    <property type="match status" value="1"/>
</dbReference>
<name>A0A6C0IY53_9ZZZZ</name>
<dbReference type="GO" id="GO:0071164">
    <property type="term" value="F:RNA cap trimethylguanosine synthase activity"/>
    <property type="evidence" value="ECO:0007669"/>
    <property type="project" value="TreeGrafter"/>
</dbReference>
<dbReference type="EMBL" id="MN740256">
    <property type="protein sequence ID" value="QHT96403.1"/>
    <property type="molecule type" value="Genomic_DNA"/>
</dbReference>
<dbReference type="Gene3D" id="3.40.50.150">
    <property type="entry name" value="Vaccinia Virus protein VP39"/>
    <property type="match status" value="1"/>
</dbReference>
<dbReference type="PANTHER" id="PTHR14741:SF32">
    <property type="entry name" value="TRIMETHYLGUANOSINE SYNTHASE"/>
    <property type="match status" value="1"/>
</dbReference>